<name>A0A6J5BQ77_9BURK</name>
<dbReference type="EMBL" id="CADIKC010000005">
    <property type="protein sequence ID" value="CAB3710488.1"/>
    <property type="molecule type" value="Genomic_DNA"/>
</dbReference>
<organism evidence="18 19">
    <name type="scientific">Paraburkholderia sediminicola</name>
    <dbReference type="NCBI Taxonomy" id="458836"/>
    <lineage>
        <taxon>Bacteria</taxon>
        <taxon>Pseudomonadati</taxon>
        <taxon>Pseudomonadota</taxon>
        <taxon>Betaproteobacteria</taxon>
        <taxon>Burkholderiales</taxon>
        <taxon>Burkholderiaceae</taxon>
        <taxon>Paraburkholderia</taxon>
    </lineage>
</organism>
<dbReference type="GO" id="GO:0020037">
    <property type="term" value="F:heme binding"/>
    <property type="evidence" value="ECO:0007669"/>
    <property type="project" value="InterPro"/>
</dbReference>
<dbReference type="SMART" id="SM01060">
    <property type="entry name" value="Catalase"/>
    <property type="match status" value="1"/>
</dbReference>
<dbReference type="FunFam" id="2.40.180.10:FF:000001">
    <property type="entry name" value="Catalase"/>
    <property type="match status" value="1"/>
</dbReference>
<evidence type="ECO:0000256" key="6">
    <source>
        <dbReference type="ARBA" id="ARBA00022559"/>
    </source>
</evidence>
<evidence type="ECO:0000256" key="13">
    <source>
        <dbReference type="PIRSR" id="PIRSR038928-1"/>
    </source>
</evidence>
<keyword evidence="19" id="KW-1185">Reference proteome</keyword>
<dbReference type="PANTHER" id="PTHR11465:SF61">
    <property type="entry name" value="CATALASE"/>
    <property type="match status" value="1"/>
</dbReference>
<dbReference type="InterPro" id="IPR040333">
    <property type="entry name" value="Catalase_3"/>
</dbReference>
<feature type="region of interest" description="Disordered" evidence="16">
    <location>
        <begin position="1"/>
        <end position="22"/>
    </location>
</feature>
<comment type="catalytic activity">
    <reaction evidence="12 15">
        <text>2 H2O2 = O2 + 2 H2O</text>
        <dbReference type="Rhea" id="RHEA:20309"/>
        <dbReference type="ChEBI" id="CHEBI:15377"/>
        <dbReference type="ChEBI" id="CHEBI:15379"/>
        <dbReference type="ChEBI" id="CHEBI:16240"/>
        <dbReference type="EC" id="1.11.1.6"/>
    </reaction>
</comment>
<comment type="subunit">
    <text evidence="4">Homodimer.</text>
</comment>
<evidence type="ECO:0000256" key="4">
    <source>
        <dbReference type="ARBA" id="ARBA00011738"/>
    </source>
</evidence>
<dbReference type="InterPro" id="IPR010582">
    <property type="entry name" value="Catalase_immune_responsive"/>
</dbReference>
<dbReference type="GO" id="GO:0042744">
    <property type="term" value="P:hydrogen peroxide catabolic process"/>
    <property type="evidence" value="ECO:0007669"/>
    <property type="project" value="UniProtKB-KW"/>
</dbReference>
<dbReference type="Proteomes" id="UP000494255">
    <property type="component" value="Unassembled WGS sequence"/>
</dbReference>
<keyword evidence="6 15" id="KW-0575">Peroxidase</keyword>
<reference evidence="18 19" key="1">
    <citation type="submission" date="2020-04" db="EMBL/GenBank/DDBJ databases">
        <authorList>
            <person name="De Canck E."/>
        </authorList>
    </citation>
    <scope>NUCLEOTIDE SEQUENCE [LARGE SCALE GENOMIC DNA]</scope>
    <source>
        <strain evidence="18 19">LMG 24238</strain>
    </source>
</reference>
<evidence type="ECO:0000256" key="7">
    <source>
        <dbReference type="ARBA" id="ARBA00022617"/>
    </source>
</evidence>
<dbReference type="GO" id="GO:0046872">
    <property type="term" value="F:metal ion binding"/>
    <property type="evidence" value="ECO:0007669"/>
    <property type="project" value="UniProtKB-KW"/>
</dbReference>
<dbReference type="GO" id="GO:0042542">
    <property type="term" value="P:response to hydrogen peroxide"/>
    <property type="evidence" value="ECO:0007669"/>
    <property type="project" value="TreeGrafter"/>
</dbReference>
<dbReference type="InterPro" id="IPR024711">
    <property type="entry name" value="Catalase_clade1/3"/>
</dbReference>
<feature type="domain" description="Catalase core" evidence="17">
    <location>
        <begin position="7"/>
        <end position="392"/>
    </location>
</feature>
<evidence type="ECO:0000313" key="19">
    <source>
        <dbReference type="Proteomes" id="UP000494255"/>
    </source>
</evidence>
<dbReference type="PROSITE" id="PS00437">
    <property type="entry name" value="CATALASE_1"/>
    <property type="match status" value="1"/>
</dbReference>
<dbReference type="GO" id="GO:0005737">
    <property type="term" value="C:cytoplasm"/>
    <property type="evidence" value="ECO:0007669"/>
    <property type="project" value="TreeGrafter"/>
</dbReference>
<sequence>MSERKLTNAAGAPIADNQNSMTAGARGPVVLQDVWLLEKLAHFDREVIPERRVHAKGSGAFGTLKVTHDISRFTKAKVFAEVGKDTPLFMRFSTVAGERGAADAERDVRGFSIKFYTEEGNWDVVGNNTPVFFIRDPLKFPDFIHTQKRDPYTNMRSNIAAWDFWSRHPESLHQVTILMSDRGIPQNFRQMHGFGSHTYSFINANNERFWVKFHFKSMQGIENFTDAEAAQVVAQNRESAQQDLLTSIDAGNFPKWRFAIQVMPEAEAANYRFNPFDITKVWSQKDYPLIDVGTIELNRNAANYFADVEQAAFTPANVVPGIGFSPDRLLQGRLFSYGDTQRYRLGINHHQIPVNAPRCPVHHSFHRDGAMRTDGNLGGNANYEPNRFGDFAQDSNAAEPPLAAGTVDRYEHREDDDYYTQPGMLFALFDAAQRQRLFGNIARHINGVPQEIVARQIEHFRRADPAYAQGVIAALAELAEGGKK</sequence>
<protein>
    <recommendedName>
        <fullName evidence="5 15">Catalase</fullName>
        <ecNumber evidence="5 15">1.11.1.6</ecNumber>
    </recommendedName>
</protein>
<evidence type="ECO:0000256" key="2">
    <source>
        <dbReference type="ARBA" id="ARBA00002974"/>
    </source>
</evidence>
<dbReference type="GO" id="GO:0004096">
    <property type="term" value="F:catalase activity"/>
    <property type="evidence" value="ECO:0007669"/>
    <property type="project" value="UniProtKB-EC"/>
</dbReference>
<dbReference type="PANTHER" id="PTHR11465">
    <property type="entry name" value="CATALASE"/>
    <property type="match status" value="1"/>
</dbReference>
<evidence type="ECO:0000256" key="12">
    <source>
        <dbReference type="ARBA" id="ARBA00049254"/>
    </source>
</evidence>
<dbReference type="Gene3D" id="2.40.180.10">
    <property type="entry name" value="Catalase core domain"/>
    <property type="match status" value="1"/>
</dbReference>
<evidence type="ECO:0000256" key="14">
    <source>
        <dbReference type="PIRSR" id="PIRSR038928-2"/>
    </source>
</evidence>
<keyword evidence="10 14" id="KW-0408">Iron</keyword>
<comment type="similarity">
    <text evidence="3 15">Belongs to the catalase family.</text>
</comment>
<evidence type="ECO:0000256" key="9">
    <source>
        <dbReference type="ARBA" id="ARBA00023002"/>
    </source>
</evidence>
<dbReference type="InterPro" id="IPR002226">
    <property type="entry name" value="Catalase_haem_BS"/>
</dbReference>
<evidence type="ECO:0000256" key="10">
    <source>
        <dbReference type="ARBA" id="ARBA00023004"/>
    </source>
</evidence>
<dbReference type="EC" id="1.11.1.6" evidence="5 15"/>
<evidence type="ECO:0000256" key="5">
    <source>
        <dbReference type="ARBA" id="ARBA00012314"/>
    </source>
</evidence>
<dbReference type="PROSITE" id="PS00438">
    <property type="entry name" value="CATALASE_2"/>
    <property type="match status" value="1"/>
</dbReference>
<proteinExistence type="inferred from homology"/>
<evidence type="ECO:0000259" key="17">
    <source>
        <dbReference type="SMART" id="SM01060"/>
    </source>
</evidence>
<evidence type="ECO:0000256" key="8">
    <source>
        <dbReference type="ARBA" id="ARBA00022723"/>
    </source>
</evidence>
<evidence type="ECO:0000256" key="1">
    <source>
        <dbReference type="ARBA" id="ARBA00001971"/>
    </source>
</evidence>
<dbReference type="PRINTS" id="PR00067">
    <property type="entry name" value="CATALASE"/>
</dbReference>
<dbReference type="InterPro" id="IPR020835">
    <property type="entry name" value="Catalase_sf"/>
</dbReference>
<keyword evidence="11 15" id="KW-0376">Hydrogen peroxide</keyword>
<keyword evidence="7 14" id="KW-0349">Heme</keyword>
<dbReference type="Pfam" id="PF00199">
    <property type="entry name" value="Catalase"/>
    <property type="match status" value="1"/>
</dbReference>
<gene>
    <name evidence="18" type="primary">katA</name>
    <name evidence="18" type="ORF">LMG24238_04159</name>
</gene>
<dbReference type="InterPro" id="IPR018028">
    <property type="entry name" value="Catalase"/>
</dbReference>
<evidence type="ECO:0000313" key="18">
    <source>
        <dbReference type="EMBL" id="CAB3710488.1"/>
    </source>
</evidence>
<feature type="active site" evidence="13">
    <location>
        <position position="54"/>
    </location>
</feature>
<keyword evidence="9 15" id="KW-0560">Oxidoreductase</keyword>
<dbReference type="GeneID" id="97042767"/>
<keyword evidence="8 14" id="KW-0479">Metal-binding</keyword>
<evidence type="ECO:0000256" key="16">
    <source>
        <dbReference type="SAM" id="MobiDB-lite"/>
    </source>
</evidence>
<dbReference type="CDD" id="cd08156">
    <property type="entry name" value="catalase_clade_3"/>
    <property type="match status" value="1"/>
</dbReference>
<evidence type="ECO:0000256" key="11">
    <source>
        <dbReference type="ARBA" id="ARBA00023324"/>
    </source>
</evidence>
<dbReference type="PIRSF" id="PIRSF038928">
    <property type="entry name" value="Catalase_clade1-3"/>
    <property type="match status" value="1"/>
</dbReference>
<dbReference type="PROSITE" id="PS51402">
    <property type="entry name" value="CATALASE_3"/>
    <property type="match status" value="1"/>
</dbReference>
<accession>A0A6J5BQ77</accession>
<dbReference type="AlphaFoldDB" id="A0A6J5BQ77"/>
<evidence type="ECO:0000256" key="3">
    <source>
        <dbReference type="ARBA" id="ARBA00005329"/>
    </source>
</evidence>
<dbReference type="InterPro" id="IPR024708">
    <property type="entry name" value="Catalase_AS"/>
</dbReference>
<dbReference type="Pfam" id="PF06628">
    <property type="entry name" value="Catalase-rel"/>
    <property type="match status" value="1"/>
</dbReference>
<comment type="function">
    <text evidence="2">Decomposes hydrogen peroxide into water and oxygen; serves to protect cells from the toxic effects of hydrogen peroxide.</text>
</comment>
<dbReference type="SUPFAM" id="SSF56634">
    <property type="entry name" value="Heme-dependent catalase-like"/>
    <property type="match status" value="1"/>
</dbReference>
<feature type="binding site" description="axial binding residue" evidence="14">
    <location>
        <position position="337"/>
    </location>
    <ligand>
        <name>heme</name>
        <dbReference type="ChEBI" id="CHEBI:30413"/>
    </ligand>
    <ligandPart>
        <name>Fe</name>
        <dbReference type="ChEBI" id="CHEBI:18248"/>
    </ligandPart>
</feature>
<feature type="active site" evidence="13">
    <location>
        <position position="127"/>
    </location>
</feature>
<comment type="cofactor">
    <cofactor evidence="1 14">
        <name>heme</name>
        <dbReference type="ChEBI" id="CHEBI:30413"/>
    </cofactor>
</comment>
<dbReference type="RefSeq" id="WP_175052118.1">
    <property type="nucleotide sequence ID" value="NZ_CADIKC010000005.1"/>
</dbReference>
<dbReference type="InterPro" id="IPR011614">
    <property type="entry name" value="Catalase_core"/>
</dbReference>
<evidence type="ECO:0000256" key="15">
    <source>
        <dbReference type="RuleBase" id="RU000498"/>
    </source>
</evidence>